<protein>
    <recommendedName>
        <fullName evidence="4">DUF177 domain-containing protein</fullName>
    </recommendedName>
</protein>
<keyword evidence="3" id="KW-1185">Reference proteome</keyword>
<evidence type="ECO:0000313" key="2">
    <source>
        <dbReference type="EMBL" id="CAD2079362.1"/>
    </source>
</evidence>
<evidence type="ECO:0000313" key="3">
    <source>
        <dbReference type="Proteomes" id="UP000589351"/>
    </source>
</evidence>
<accession>A0A6V7RLY9</accession>
<reference evidence="2 3" key="1">
    <citation type="submission" date="2020-07" db="EMBL/GenBank/DDBJ databases">
        <authorList>
            <person name="Criscuolo A."/>
        </authorList>
    </citation>
    <scope>NUCLEOTIDE SEQUENCE [LARGE SCALE GENOMIC DNA]</scope>
    <source>
        <strain evidence="2">CIP111649</strain>
    </source>
</reference>
<dbReference type="InterPro" id="IPR003772">
    <property type="entry name" value="YceD"/>
</dbReference>
<organism evidence="2 3">
    <name type="scientific">Jeotgalicoccus meleagridis</name>
    <dbReference type="NCBI Taxonomy" id="2759181"/>
    <lineage>
        <taxon>Bacteria</taxon>
        <taxon>Bacillati</taxon>
        <taxon>Bacillota</taxon>
        <taxon>Bacilli</taxon>
        <taxon>Bacillales</taxon>
        <taxon>Staphylococcaceae</taxon>
        <taxon>Jeotgalicoccus</taxon>
    </lineage>
</organism>
<name>A0A6V7RLY9_9STAP</name>
<sequence>MKWSLSQLRKYTSEKFTFNETVQLDTLYNRQDILAIDDINVSGSMLVGSQRINVDLQITATVKIIDSRSGKPVQFPLDIQSVEVFDENLEEDEDIEDEHLHPVVHTLDLELIVRELIIVNLPTVYTESDELPESSGTSGWTVVEESEVNSEKPAVDPRLKKLEALKLNIEEEE</sequence>
<comment type="caution">
    <text evidence="2">The sequence shown here is derived from an EMBL/GenBank/DDBJ whole genome shotgun (WGS) entry which is preliminary data.</text>
</comment>
<evidence type="ECO:0000256" key="1">
    <source>
        <dbReference type="SAM" id="MobiDB-lite"/>
    </source>
</evidence>
<dbReference type="EMBL" id="CAJEWD010000008">
    <property type="protein sequence ID" value="CAD2079362.1"/>
    <property type="molecule type" value="Genomic_DNA"/>
</dbReference>
<proteinExistence type="predicted"/>
<evidence type="ECO:0008006" key="4">
    <source>
        <dbReference type="Google" id="ProtNLM"/>
    </source>
</evidence>
<dbReference type="RefSeq" id="WP_185126135.1">
    <property type="nucleotide sequence ID" value="NZ_CAJEWD010000008.1"/>
</dbReference>
<dbReference type="Pfam" id="PF02620">
    <property type="entry name" value="YceD"/>
    <property type="match status" value="1"/>
</dbReference>
<dbReference type="Proteomes" id="UP000589351">
    <property type="component" value="Unassembled WGS sequence"/>
</dbReference>
<feature type="region of interest" description="Disordered" evidence="1">
    <location>
        <begin position="128"/>
        <end position="154"/>
    </location>
</feature>
<dbReference type="AlphaFoldDB" id="A0A6V7RLY9"/>
<gene>
    <name evidence="2" type="ORF">JEODO184_01664</name>
</gene>